<evidence type="ECO:0000313" key="1">
    <source>
        <dbReference type="Proteomes" id="UP000095282"/>
    </source>
</evidence>
<proteinExistence type="predicted"/>
<protein>
    <submittedName>
        <fullName evidence="2">SAM domain-containing protein</fullName>
    </submittedName>
</protein>
<keyword evidence="1" id="KW-1185">Reference proteome</keyword>
<dbReference type="SUPFAM" id="SSF47769">
    <property type="entry name" value="SAM/Pointed domain"/>
    <property type="match status" value="1"/>
</dbReference>
<organism evidence="1 2">
    <name type="scientific">Caenorhabditis tropicalis</name>
    <dbReference type="NCBI Taxonomy" id="1561998"/>
    <lineage>
        <taxon>Eukaryota</taxon>
        <taxon>Metazoa</taxon>
        <taxon>Ecdysozoa</taxon>
        <taxon>Nematoda</taxon>
        <taxon>Chromadorea</taxon>
        <taxon>Rhabditida</taxon>
        <taxon>Rhabditina</taxon>
        <taxon>Rhabditomorpha</taxon>
        <taxon>Rhabditoidea</taxon>
        <taxon>Rhabditidae</taxon>
        <taxon>Peloderinae</taxon>
        <taxon>Caenorhabditis</taxon>
    </lineage>
</organism>
<evidence type="ECO:0000313" key="2">
    <source>
        <dbReference type="WBParaSite" id="Csp11.Scaffold630.g18435.t1"/>
    </source>
</evidence>
<dbReference type="Proteomes" id="UP000095282">
    <property type="component" value="Unplaced"/>
</dbReference>
<reference evidence="2" key="1">
    <citation type="submission" date="2016-11" db="UniProtKB">
        <authorList>
            <consortium name="WormBaseParasite"/>
        </authorList>
    </citation>
    <scope>IDENTIFICATION</scope>
</reference>
<accession>A0A1I7UQV4</accession>
<dbReference type="AlphaFoldDB" id="A0A1I7UQV4"/>
<dbReference type="InterPro" id="IPR013761">
    <property type="entry name" value="SAM/pointed_sf"/>
</dbReference>
<sequence length="196" mass="22422">MAPIRRRDMNEQANRFVKEKVSDEEDLVFCGMYSSSGAVLIHADPPITKREQISQIQPSVPTAVVNPTVSKPKIPKPVYYLHDSNWPLIVLPNRSLNVETWTSEDVKEWMTLLLDRPDDLENACLAIINENVDGIKLKDCLSEETDKAMKELLGVKLPSFLKILNGLRKIENENMRVEYEKKVNAQNNSCQWITLE</sequence>
<dbReference type="WBParaSite" id="Csp11.Scaffold630.g18435.t1">
    <property type="protein sequence ID" value="Csp11.Scaffold630.g18435.t1"/>
    <property type="gene ID" value="Csp11.Scaffold630.g18435"/>
</dbReference>
<dbReference type="Gene3D" id="1.10.150.50">
    <property type="entry name" value="Transcription Factor, Ets-1"/>
    <property type="match status" value="1"/>
</dbReference>
<name>A0A1I7UQV4_9PELO</name>